<dbReference type="GO" id="GO:0008270">
    <property type="term" value="F:zinc ion binding"/>
    <property type="evidence" value="ECO:0007669"/>
    <property type="project" value="UniProtKB-KW"/>
</dbReference>
<evidence type="ECO:0000313" key="7">
    <source>
        <dbReference type="Proteomes" id="UP000231279"/>
    </source>
</evidence>
<dbReference type="PANTHER" id="PTHR45969:SF81">
    <property type="entry name" value="OS08G0157400 PROTEIN"/>
    <property type="match status" value="1"/>
</dbReference>
<organism evidence="6 7">
    <name type="scientific">Handroanthus impetiginosus</name>
    <dbReference type="NCBI Taxonomy" id="429701"/>
    <lineage>
        <taxon>Eukaryota</taxon>
        <taxon>Viridiplantae</taxon>
        <taxon>Streptophyta</taxon>
        <taxon>Embryophyta</taxon>
        <taxon>Tracheophyta</taxon>
        <taxon>Spermatophyta</taxon>
        <taxon>Magnoliopsida</taxon>
        <taxon>eudicotyledons</taxon>
        <taxon>Gunneridae</taxon>
        <taxon>Pentapetalae</taxon>
        <taxon>asterids</taxon>
        <taxon>lamiids</taxon>
        <taxon>Lamiales</taxon>
        <taxon>Bignoniaceae</taxon>
        <taxon>Crescentiina</taxon>
        <taxon>Tabebuia alliance</taxon>
        <taxon>Handroanthus</taxon>
    </lineage>
</organism>
<evidence type="ECO:0000313" key="6">
    <source>
        <dbReference type="EMBL" id="PIM98404.1"/>
    </source>
</evidence>
<evidence type="ECO:0000256" key="2">
    <source>
        <dbReference type="ARBA" id="ARBA00022771"/>
    </source>
</evidence>
<dbReference type="Pfam" id="PF13639">
    <property type="entry name" value="zf-RING_2"/>
    <property type="match status" value="1"/>
</dbReference>
<evidence type="ECO:0000256" key="4">
    <source>
        <dbReference type="PROSITE-ProRule" id="PRU00175"/>
    </source>
</evidence>
<dbReference type="Proteomes" id="UP000231279">
    <property type="component" value="Unassembled WGS sequence"/>
</dbReference>
<dbReference type="InterPro" id="IPR013083">
    <property type="entry name" value="Znf_RING/FYVE/PHD"/>
</dbReference>
<keyword evidence="2 4" id="KW-0863">Zinc-finger</keyword>
<keyword evidence="7" id="KW-1185">Reference proteome</keyword>
<dbReference type="Gene3D" id="3.30.40.10">
    <property type="entry name" value="Zinc/RING finger domain, C3HC4 (zinc finger)"/>
    <property type="match status" value="1"/>
</dbReference>
<gene>
    <name evidence="6" type="ORF">CDL12_29118</name>
</gene>
<accession>A0A2G9FZT7</accession>
<keyword evidence="1" id="KW-0479">Metal-binding</keyword>
<comment type="caution">
    <text evidence="6">The sequence shown here is derived from an EMBL/GenBank/DDBJ whole genome shotgun (WGS) entry which is preliminary data.</text>
</comment>
<dbReference type="SUPFAM" id="SSF57850">
    <property type="entry name" value="RING/U-box"/>
    <property type="match status" value="1"/>
</dbReference>
<sequence>MGFSYYLITLTKISAIEALQDFLFTNIMKVTFHTKNAQTRSHQQDQFQPSPSLVPLPIPVINKSIKDHLPIKVKSQLRGNDEEGHMDDSCAVCLNTIEEWDMVRELGNCKHKFHAHCLDSWMDEGKETCPICRAKLMPGHGEEMGKDPWRSQRMIYLFGEDFVMGED</sequence>
<dbReference type="SMART" id="SM00184">
    <property type="entry name" value="RING"/>
    <property type="match status" value="1"/>
</dbReference>
<dbReference type="InterPro" id="IPR001841">
    <property type="entry name" value="Znf_RING"/>
</dbReference>
<evidence type="ECO:0000256" key="1">
    <source>
        <dbReference type="ARBA" id="ARBA00022723"/>
    </source>
</evidence>
<dbReference type="GO" id="GO:0061630">
    <property type="term" value="F:ubiquitin protein ligase activity"/>
    <property type="evidence" value="ECO:0007669"/>
    <property type="project" value="TreeGrafter"/>
</dbReference>
<proteinExistence type="predicted"/>
<keyword evidence="3" id="KW-0862">Zinc</keyword>
<feature type="domain" description="RING-type" evidence="5">
    <location>
        <begin position="90"/>
        <end position="133"/>
    </location>
</feature>
<reference evidence="7" key="1">
    <citation type="journal article" date="2018" name="Gigascience">
        <title>Genome assembly of the Pink Ipe (Handroanthus impetiginosus, Bignoniaceae), a highly valued, ecologically keystone Neotropical timber forest tree.</title>
        <authorList>
            <person name="Silva-Junior O.B."/>
            <person name="Grattapaglia D."/>
            <person name="Novaes E."/>
            <person name="Collevatti R.G."/>
        </authorList>
    </citation>
    <scope>NUCLEOTIDE SEQUENCE [LARGE SCALE GENOMIC DNA]</scope>
    <source>
        <strain evidence="7">cv. UFG-1</strain>
    </source>
</reference>
<evidence type="ECO:0000256" key="3">
    <source>
        <dbReference type="ARBA" id="ARBA00022833"/>
    </source>
</evidence>
<evidence type="ECO:0000259" key="5">
    <source>
        <dbReference type="PROSITE" id="PS50089"/>
    </source>
</evidence>
<protein>
    <recommendedName>
        <fullName evidence="5">RING-type domain-containing protein</fullName>
    </recommendedName>
</protein>
<dbReference type="AlphaFoldDB" id="A0A2G9FZT7"/>
<dbReference type="PROSITE" id="PS50089">
    <property type="entry name" value="ZF_RING_2"/>
    <property type="match status" value="1"/>
</dbReference>
<name>A0A2G9FZT7_9LAMI</name>
<dbReference type="EMBL" id="NKXS01008432">
    <property type="protein sequence ID" value="PIM98404.1"/>
    <property type="molecule type" value="Genomic_DNA"/>
</dbReference>
<dbReference type="STRING" id="429701.A0A2G9FZT7"/>
<dbReference type="OrthoDB" id="873511at2759"/>
<dbReference type="PANTHER" id="PTHR45969">
    <property type="entry name" value="RING ZINC FINGER PROTEIN-RELATED"/>
    <property type="match status" value="1"/>
</dbReference>
<dbReference type="GO" id="GO:0016567">
    <property type="term" value="P:protein ubiquitination"/>
    <property type="evidence" value="ECO:0007669"/>
    <property type="project" value="TreeGrafter"/>
</dbReference>